<organism evidence="2 3">
    <name type="scientific">Coregonus suidteri</name>
    <dbReference type="NCBI Taxonomy" id="861788"/>
    <lineage>
        <taxon>Eukaryota</taxon>
        <taxon>Metazoa</taxon>
        <taxon>Chordata</taxon>
        <taxon>Craniata</taxon>
        <taxon>Vertebrata</taxon>
        <taxon>Euteleostomi</taxon>
        <taxon>Actinopterygii</taxon>
        <taxon>Neopterygii</taxon>
        <taxon>Teleostei</taxon>
        <taxon>Protacanthopterygii</taxon>
        <taxon>Salmoniformes</taxon>
        <taxon>Salmonidae</taxon>
        <taxon>Coregoninae</taxon>
        <taxon>Coregonus</taxon>
    </lineage>
</organism>
<feature type="region of interest" description="Disordered" evidence="1">
    <location>
        <begin position="1"/>
        <end position="114"/>
    </location>
</feature>
<dbReference type="AlphaFoldDB" id="A0AAN8KX43"/>
<feature type="compositionally biased region" description="Basic and acidic residues" evidence="1">
    <location>
        <begin position="43"/>
        <end position="61"/>
    </location>
</feature>
<feature type="non-terminal residue" evidence="2">
    <location>
        <position position="114"/>
    </location>
</feature>
<dbReference type="Proteomes" id="UP001356427">
    <property type="component" value="Unassembled WGS sequence"/>
</dbReference>
<comment type="caution">
    <text evidence="2">The sequence shown here is derived from an EMBL/GenBank/DDBJ whole genome shotgun (WGS) entry which is preliminary data.</text>
</comment>
<evidence type="ECO:0000313" key="2">
    <source>
        <dbReference type="EMBL" id="KAK6299142.1"/>
    </source>
</evidence>
<proteinExistence type="predicted"/>
<accession>A0AAN8KX43</accession>
<feature type="compositionally biased region" description="Basic and acidic residues" evidence="1">
    <location>
        <begin position="101"/>
        <end position="114"/>
    </location>
</feature>
<feature type="compositionally biased region" description="Basic and acidic residues" evidence="1">
    <location>
        <begin position="73"/>
        <end position="94"/>
    </location>
</feature>
<feature type="compositionally biased region" description="Basic and acidic residues" evidence="1">
    <location>
        <begin position="21"/>
        <end position="34"/>
    </location>
</feature>
<protein>
    <submittedName>
        <fullName evidence="2">Uncharacterized protein</fullName>
    </submittedName>
</protein>
<evidence type="ECO:0000313" key="3">
    <source>
        <dbReference type="Proteomes" id="UP001356427"/>
    </source>
</evidence>
<keyword evidence="3" id="KW-1185">Reference proteome</keyword>
<reference evidence="2 3" key="1">
    <citation type="submission" date="2021-04" db="EMBL/GenBank/DDBJ databases">
        <authorList>
            <person name="De Guttry C."/>
            <person name="Zahm M."/>
            <person name="Klopp C."/>
            <person name="Cabau C."/>
            <person name="Louis A."/>
            <person name="Berthelot C."/>
            <person name="Parey E."/>
            <person name="Roest Crollius H."/>
            <person name="Montfort J."/>
            <person name="Robinson-Rechavi M."/>
            <person name="Bucao C."/>
            <person name="Bouchez O."/>
            <person name="Gislard M."/>
            <person name="Lluch J."/>
            <person name="Milhes M."/>
            <person name="Lampietro C."/>
            <person name="Lopez Roques C."/>
            <person name="Donnadieu C."/>
            <person name="Braasch I."/>
            <person name="Desvignes T."/>
            <person name="Postlethwait J."/>
            <person name="Bobe J."/>
            <person name="Wedekind C."/>
            <person name="Guiguen Y."/>
        </authorList>
    </citation>
    <scope>NUCLEOTIDE SEQUENCE [LARGE SCALE GENOMIC DNA]</scope>
    <source>
        <strain evidence="2">Cs_M1</strain>
        <tissue evidence="2">Blood</tissue>
    </source>
</reference>
<dbReference type="EMBL" id="JAGTTL010000029">
    <property type="protein sequence ID" value="KAK6299142.1"/>
    <property type="molecule type" value="Genomic_DNA"/>
</dbReference>
<name>A0AAN8KX43_9TELE</name>
<gene>
    <name evidence="2" type="ORF">J4Q44_G00306520</name>
</gene>
<feature type="compositionally biased region" description="Acidic residues" evidence="1">
    <location>
        <begin position="1"/>
        <end position="20"/>
    </location>
</feature>
<evidence type="ECO:0000256" key="1">
    <source>
        <dbReference type="SAM" id="MobiDB-lite"/>
    </source>
</evidence>
<sequence>MQEAEGGEQDMSLVEEGEEDQDRKTPEKDEESKLVSEVQAMENKTEDVQEQMDSEREGMKGDEEEIGTQEEAEERKEGKTIGKLKEEVQNKDVDPLQSPNEKQHINQKAQREVK</sequence>
<feature type="compositionally biased region" description="Acidic residues" evidence="1">
    <location>
        <begin position="62"/>
        <end position="72"/>
    </location>
</feature>